<gene>
    <name evidence="1" type="ORF">Tci_492488</name>
</gene>
<protein>
    <submittedName>
        <fullName evidence="1">Uncharacterized protein</fullName>
    </submittedName>
</protein>
<dbReference type="EMBL" id="BKCJ010252113">
    <property type="protein sequence ID" value="GEZ20515.1"/>
    <property type="molecule type" value="Genomic_DNA"/>
</dbReference>
<name>A0A699I8W8_TANCI</name>
<reference evidence="1" key="1">
    <citation type="journal article" date="2019" name="Sci. Rep.">
        <title>Draft genome of Tanacetum cinerariifolium, the natural source of mosquito coil.</title>
        <authorList>
            <person name="Yamashiro T."/>
            <person name="Shiraishi A."/>
            <person name="Satake H."/>
            <person name="Nakayama K."/>
        </authorList>
    </citation>
    <scope>NUCLEOTIDE SEQUENCE</scope>
</reference>
<accession>A0A699I8W8</accession>
<proteinExistence type="predicted"/>
<evidence type="ECO:0000313" key="1">
    <source>
        <dbReference type="EMBL" id="GEZ20515.1"/>
    </source>
</evidence>
<organism evidence="1">
    <name type="scientific">Tanacetum cinerariifolium</name>
    <name type="common">Dalmatian daisy</name>
    <name type="synonym">Chrysanthemum cinerariifolium</name>
    <dbReference type="NCBI Taxonomy" id="118510"/>
    <lineage>
        <taxon>Eukaryota</taxon>
        <taxon>Viridiplantae</taxon>
        <taxon>Streptophyta</taxon>
        <taxon>Embryophyta</taxon>
        <taxon>Tracheophyta</taxon>
        <taxon>Spermatophyta</taxon>
        <taxon>Magnoliopsida</taxon>
        <taxon>eudicotyledons</taxon>
        <taxon>Gunneridae</taxon>
        <taxon>Pentapetalae</taxon>
        <taxon>asterids</taxon>
        <taxon>campanulids</taxon>
        <taxon>Asterales</taxon>
        <taxon>Asteraceae</taxon>
        <taxon>Asteroideae</taxon>
        <taxon>Anthemideae</taxon>
        <taxon>Anthemidinae</taxon>
        <taxon>Tanacetum</taxon>
    </lineage>
</organism>
<feature type="non-terminal residue" evidence="1">
    <location>
        <position position="1"/>
    </location>
</feature>
<comment type="caution">
    <text evidence="1">The sequence shown here is derived from an EMBL/GenBank/DDBJ whole genome shotgun (WGS) entry which is preliminary data.</text>
</comment>
<sequence length="32" mass="3332">SLDPDARKGLTRKSAKIAKACVKAQIASSMSV</sequence>
<dbReference type="AlphaFoldDB" id="A0A699I8W8"/>